<feature type="chain" id="PRO_5001682950" description="DUF6536 domain-containing protein" evidence="2">
    <location>
        <begin position="19"/>
        <end position="302"/>
    </location>
</feature>
<dbReference type="PANTHER" id="PTHR35395">
    <property type="entry name" value="DUF6536 DOMAIN-CONTAINING PROTEIN"/>
    <property type="match status" value="1"/>
</dbReference>
<name>A0A072NW79_9EURO</name>
<dbReference type="STRING" id="1182545.A0A072NW79"/>
<protein>
    <recommendedName>
        <fullName evidence="3">DUF6536 domain-containing protein</fullName>
    </recommendedName>
</protein>
<keyword evidence="5" id="KW-1185">Reference proteome</keyword>
<comment type="caution">
    <text evidence="4">The sequence shown here is derived from an EMBL/GenBank/DDBJ whole genome shotgun (WGS) entry which is preliminary data.</text>
</comment>
<evidence type="ECO:0000256" key="1">
    <source>
        <dbReference type="SAM" id="Phobius"/>
    </source>
</evidence>
<dbReference type="RefSeq" id="XP_013254734.1">
    <property type="nucleotide sequence ID" value="XM_013399280.1"/>
</dbReference>
<dbReference type="OrthoDB" id="5429634at2759"/>
<evidence type="ECO:0000313" key="5">
    <source>
        <dbReference type="Proteomes" id="UP000027920"/>
    </source>
</evidence>
<keyword evidence="1" id="KW-1133">Transmembrane helix</keyword>
<dbReference type="EMBL" id="AMGV01000019">
    <property type="protein sequence ID" value="KEF52144.1"/>
    <property type="molecule type" value="Genomic_DNA"/>
</dbReference>
<dbReference type="VEuPathDB" id="FungiDB:A1O9_11770"/>
<feature type="domain" description="DUF6536" evidence="3">
    <location>
        <begin position="1"/>
        <end position="103"/>
    </location>
</feature>
<evidence type="ECO:0000259" key="3">
    <source>
        <dbReference type="Pfam" id="PF20163"/>
    </source>
</evidence>
<dbReference type="AlphaFoldDB" id="A0A072NW79"/>
<keyword evidence="1" id="KW-0812">Transmembrane</keyword>
<dbReference type="GeneID" id="25286667"/>
<feature type="transmembrane region" description="Helical" evidence="1">
    <location>
        <begin position="63"/>
        <end position="80"/>
    </location>
</feature>
<keyword evidence="1" id="KW-0472">Membrane</keyword>
<sequence>MNIWLHLALNVISTLLLGDSNYCMQCLSAATRSDINRAHTRGKWLDVGVPSTRNPSAIPKYKALLWLTFGLTCIPLHLMYNSAFYKSLSTNNYDIFVVEPGFLEGGSVDTTGIVVAKGSIDPAIIQTDLGIAGRYIRLNNSDCINTYATDINSRRNPVLVSSKSTPAESTLLHVEHYSYTDSVGPRGIYKPYGWICADLDLGEKLRIIMEDRSTQVCETYAPKIAAGLAGQWTFKTYPVDFCLSEVVLERCGYSGNVPIISVVIICNAVKFGIMLFVALHLRDDPLIMIGDAVESFLDHADE</sequence>
<evidence type="ECO:0000256" key="2">
    <source>
        <dbReference type="SAM" id="SignalP"/>
    </source>
</evidence>
<reference evidence="4 5" key="1">
    <citation type="submission" date="2013-03" db="EMBL/GenBank/DDBJ databases">
        <title>The Genome Sequence of Exophiala aquamarina CBS 119918.</title>
        <authorList>
            <consortium name="The Broad Institute Genomics Platform"/>
            <person name="Cuomo C."/>
            <person name="de Hoog S."/>
            <person name="Gorbushina A."/>
            <person name="Walker B."/>
            <person name="Young S.K."/>
            <person name="Zeng Q."/>
            <person name="Gargeya S."/>
            <person name="Fitzgerald M."/>
            <person name="Haas B."/>
            <person name="Abouelleil A."/>
            <person name="Allen A.W."/>
            <person name="Alvarado L."/>
            <person name="Arachchi H.M."/>
            <person name="Berlin A.M."/>
            <person name="Chapman S.B."/>
            <person name="Gainer-Dewar J."/>
            <person name="Goldberg J."/>
            <person name="Griggs A."/>
            <person name="Gujja S."/>
            <person name="Hansen M."/>
            <person name="Howarth C."/>
            <person name="Imamovic A."/>
            <person name="Ireland A."/>
            <person name="Larimer J."/>
            <person name="McCowan C."/>
            <person name="Murphy C."/>
            <person name="Pearson M."/>
            <person name="Poon T.W."/>
            <person name="Priest M."/>
            <person name="Roberts A."/>
            <person name="Saif S."/>
            <person name="Shea T."/>
            <person name="Sisk P."/>
            <person name="Sykes S."/>
            <person name="Wortman J."/>
            <person name="Nusbaum C."/>
            <person name="Birren B."/>
        </authorList>
    </citation>
    <scope>NUCLEOTIDE SEQUENCE [LARGE SCALE GENOMIC DNA]</scope>
    <source>
        <strain evidence="4 5">CBS 119918</strain>
    </source>
</reference>
<dbReference type="InterPro" id="IPR046623">
    <property type="entry name" value="DUF6536"/>
</dbReference>
<feature type="transmembrane region" description="Helical" evidence="1">
    <location>
        <begin position="259"/>
        <end position="279"/>
    </location>
</feature>
<dbReference type="Proteomes" id="UP000027920">
    <property type="component" value="Unassembled WGS sequence"/>
</dbReference>
<accession>A0A072NW79</accession>
<dbReference type="HOGENOM" id="CLU_055154_0_0_1"/>
<feature type="signal peptide" evidence="2">
    <location>
        <begin position="1"/>
        <end position="18"/>
    </location>
</feature>
<evidence type="ECO:0000313" key="4">
    <source>
        <dbReference type="EMBL" id="KEF52144.1"/>
    </source>
</evidence>
<proteinExistence type="predicted"/>
<dbReference type="PANTHER" id="PTHR35395:SF1">
    <property type="entry name" value="DUF6536 DOMAIN-CONTAINING PROTEIN"/>
    <property type="match status" value="1"/>
</dbReference>
<dbReference type="Pfam" id="PF20163">
    <property type="entry name" value="DUF6536"/>
    <property type="match status" value="1"/>
</dbReference>
<organism evidence="4 5">
    <name type="scientific">Exophiala aquamarina CBS 119918</name>
    <dbReference type="NCBI Taxonomy" id="1182545"/>
    <lineage>
        <taxon>Eukaryota</taxon>
        <taxon>Fungi</taxon>
        <taxon>Dikarya</taxon>
        <taxon>Ascomycota</taxon>
        <taxon>Pezizomycotina</taxon>
        <taxon>Eurotiomycetes</taxon>
        <taxon>Chaetothyriomycetidae</taxon>
        <taxon>Chaetothyriales</taxon>
        <taxon>Herpotrichiellaceae</taxon>
        <taxon>Exophiala</taxon>
    </lineage>
</organism>
<keyword evidence="2" id="KW-0732">Signal</keyword>
<gene>
    <name evidence="4" type="ORF">A1O9_11770</name>
</gene>